<comment type="caution">
    <text evidence="14">The sequence shown here is derived from an EMBL/GenBank/DDBJ whole genome shotgun (WGS) entry which is preliminary data.</text>
</comment>
<keyword evidence="15" id="KW-1185">Reference proteome</keyword>
<protein>
    <recommendedName>
        <fullName evidence="3">Transcription initiation factor IIF subunit beta</fullName>
    </recommendedName>
    <alternativeName>
        <fullName evidence="9">TFIIF medium subunit</fullName>
    </alternativeName>
    <alternativeName>
        <fullName evidence="8">TFIIF-beta</fullName>
    </alternativeName>
</protein>
<comment type="subcellular location">
    <subcellularLocation>
        <location evidence="1">Nucleus</location>
    </subcellularLocation>
</comment>
<dbReference type="SUPFAM" id="SSF50916">
    <property type="entry name" value="Rap30/74 interaction domains"/>
    <property type="match status" value="1"/>
</dbReference>
<dbReference type="CDD" id="cd07980">
    <property type="entry name" value="TFIIF_beta"/>
    <property type="match status" value="1"/>
</dbReference>
<gene>
    <name evidence="14" type="ORF">KLDO_g1659</name>
</gene>
<evidence type="ECO:0000313" key="15">
    <source>
        <dbReference type="Proteomes" id="UP000031516"/>
    </source>
</evidence>
<comment type="similarity">
    <text evidence="2">Belongs to the TFIIF beta subunit family.</text>
</comment>
<evidence type="ECO:0000256" key="1">
    <source>
        <dbReference type="ARBA" id="ARBA00004123"/>
    </source>
</evidence>
<evidence type="ECO:0000313" key="14">
    <source>
        <dbReference type="EMBL" id="CDO93361.1"/>
    </source>
</evidence>
<evidence type="ECO:0000259" key="13">
    <source>
        <dbReference type="Pfam" id="PF17683"/>
    </source>
</evidence>
<dbReference type="GO" id="GO:0006367">
    <property type="term" value="P:transcription initiation at RNA polymerase II promoter"/>
    <property type="evidence" value="ECO:0007669"/>
    <property type="project" value="InterPro"/>
</dbReference>
<dbReference type="GO" id="GO:0005674">
    <property type="term" value="C:transcription factor TFIIF complex"/>
    <property type="evidence" value="ECO:0007669"/>
    <property type="project" value="InterPro"/>
</dbReference>
<evidence type="ECO:0000256" key="9">
    <source>
        <dbReference type="ARBA" id="ARBA00081863"/>
    </source>
</evidence>
<feature type="compositionally biased region" description="Acidic residues" evidence="11">
    <location>
        <begin position="371"/>
        <end position="387"/>
    </location>
</feature>
<dbReference type="InterPro" id="IPR011039">
    <property type="entry name" value="TFIIF_interaction"/>
</dbReference>
<keyword evidence="5" id="KW-0238">DNA-binding</keyword>
<evidence type="ECO:0000259" key="12">
    <source>
        <dbReference type="Pfam" id="PF02270"/>
    </source>
</evidence>
<dbReference type="EMBL" id="CCBQ010000022">
    <property type="protein sequence ID" value="CDO93361.1"/>
    <property type="molecule type" value="Genomic_DNA"/>
</dbReference>
<dbReference type="Proteomes" id="UP000031516">
    <property type="component" value="Unassembled WGS sequence"/>
</dbReference>
<dbReference type="SUPFAM" id="SSF46785">
    <property type="entry name" value="Winged helix' DNA-binding domain"/>
    <property type="match status" value="1"/>
</dbReference>
<evidence type="ECO:0000256" key="8">
    <source>
        <dbReference type="ARBA" id="ARBA00081473"/>
    </source>
</evidence>
<dbReference type="Pfam" id="PF17683">
    <property type="entry name" value="TFIIF_beta_N"/>
    <property type="match status" value="1"/>
</dbReference>
<keyword evidence="6" id="KW-0804">Transcription</keyword>
<accession>A0A0A8L3A8</accession>
<name>A0A0A8L3A8_9SACH</name>
<evidence type="ECO:0000256" key="10">
    <source>
        <dbReference type="SAM" id="Coils"/>
    </source>
</evidence>
<dbReference type="Pfam" id="PF02270">
    <property type="entry name" value="TFIIF_beta"/>
    <property type="match status" value="1"/>
</dbReference>
<dbReference type="InterPro" id="IPR036388">
    <property type="entry name" value="WH-like_DNA-bd_sf"/>
</dbReference>
<dbReference type="OrthoDB" id="26094at2759"/>
<sequence>MSESSGKDLVEEVGEEAFDGNDIENNEKKVYEESLDLDLSNARKKIWLVRLPKFLAENWRNRTELRGQELGKVRINNADHSIQLLLNEDEDNKDIPHKYDLELTKKEVSNEYVFTEQNLKKYQQFAKELESNPELQRQAYIRKQEREEEMKKKQQQMKRKYNKRRFQHRVMTDRDGRDRYIPYVKTIPKKTGVTGKVYHECQVMPSIDDPNYHTIVEHRRQIVRNIHKPTVTVLDQTPGVTMSNAGMSMRSDTSKFLKVGKEKKNNARAIRLPKKELLDLLFKLFDEYDYWSLKGLKERTRQPESYLKESLDQVAMLVKKGPYALKYTLKSEYKKLKEAERAATLGELAQHADPEQQQQIQDQFDQQQQENDQEDDELGDLEMEDVL</sequence>
<dbReference type="AlphaFoldDB" id="A0A0A8L3A8"/>
<evidence type="ECO:0000256" key="5">
    <source>
        <dbReference type="ARBA" id="ARBA00023125"/>
    </source>
</evidence>
<evidence type="ECO:0000256" key="4">
    <source>
        <dbReference type="ARBA" id="ARBA00023015"/>
    </source>
</evidence>
<dbReference type="InterPro" id="IPR003196">
    <property type="entry name" value="TFIIF_beta"/>
</dbReference>
<feature type="domain" description="TFIIF beta subunit N-terminal" evidence="13">
    <location>
        <begin position="44"/>
        <end position="205"/>
    </location>
</feature>
<feature type="region of interest" description="Disordered" evidence="11">
    <location>
        <begin position="345"/>
        <end position="387"/>
    </location>
</feature>
<evidence type="ECO:0000256" key="2">
    <source>
        <dbReference type="ARBA" id="ARBA00009543"/>
    </source>
</evidence>
<evidence type="ECO:0000256" key="11">
    <source>
        <dbReference type="SAM" id="MobiDB-lite"/>
    </source>
</evidence>
<dbReference type="GO" id="GO:0003677">
    <property type="term" value="F:DNA binding"/>
    <property type="evidence" value="ECO:0007669"/>
    <property type="project" value="UniProtKB-KW"/>
</dbReference>
<evidence type="ECO:0000256" key="6">
    <source>
        <dbReference type="ARBA" id="ARBA00023163"/>
    </source>
</evidence>
<evidence type="ECO:0000256" key="7">
    <source>
        <dbReference type="ARBA" id="ARBA00023242"/>
    </source>
</evidence>
<feature type="coiled-coil region" evidence="10">
    <location>
        <begin position="112"/>
        <end position="164"/>
    </location>
</feature>
<dbReference type="FunFam" id="1.10.10.10:FF:000035">
    <property type="entry name" value="General transcription factor IIF subunit 2"/>
    <property type="match status" value="1"/>
</dbReference>
<dbReference type="InterPro" id="IPR040450">
    <property type="entry name" value="TFIIF_beta_HTH"/>
</dbReference>
<keyword evidence="4" id="KW-0805">Transcription regulation</keyword>
<proteinExistence type="inferred from homology"/>
<feature type="compositionally biased region" description="Low complexity" evidence="11">
    <location>
        <begin position="355"/>
        <end position="370"/>
    </location>
</feature>
<keyword evidence="7" id="KW-0539">Nucleus</keyword>
<evidence type="ECO:0000256" key="3">
    <source>
        <dbReference type="ARBA" id="ARBA00021453"/>
    </source>
</evidence>
<dbReference type="PANTHER" id="PTHR10445:SF0">
    <property type="entry name" value="GENERAL TRANSCRIPTION FACTOR IIF SUBUNIT 2"/>
    <property type="match status" value="1"/>
</dbReference>
<feature type="domain" description="TFIIF beta subunit HTH" evidence="12">
    <location>
        <begin position="270"/>
        <end position="334"/>
    </location>
</feature>
<dbReference type="InterPro" id="IPR036390">
    <property type="entry name" value="WH_DNA-bd_sf"/>
</dbReference>
<dbReference type="PANTHER" id="PTHR10445">
    <property type="entry name" value="GENERAL TRANSCRIPTION FACTOR IIF SUBUNIT 2"/>
    <property type="match status" value="1"/>
</dbReference>
<dbReference type="Gene3D" id="1.10.10.10">
    <property type="entry name" value="Winged helix-like DNA-binding domain superfamily/Winged helix DNA-binding domain"/>
    <property type="match status" value="1"/>
</dbReference>
<dbReference type="InterPro" id="IPR040504">
    <property type="entry name" value="TFIIF_beta_N"/>
</dbReference>
<keyword evidence="10" id="KW-0175">Coiled coil</keyword>
<reference evidence="14 15" key="1">
    <citation type="submission" date="2014-03" db="EMBL/GenBank/DDBJ databases">
        <title>The genome of Kluyveromyces dobzhanskii.</title>
        <authorList>
            <person name="Nystedt B."/>
            <person name="Astrom S."/>
        </authorList>
    </citation>
    <scope>NUCLEOTIDE SEQUENCE [LARGE SCALE GENOMIC DNA]</scope>
    <source>
        <strain evidence="14 15">CBS 2104</strain>
    </source>
</reference>
<organism evidence="14 15">
    <name type="scientific">Kluyveromyces dobzhanskii CBS 2104</name>
    <dbReference type="NCBI Taxonomy" id="1427455"/>
    <lineage>
        <taxon>Eukaryota</taxon>
        <taxon>Fungi</taxon>
        <taxon>Dikarya</taxon>
        <taxon>Ascomycota</taxon>
        <taxon>Saccharomycotina</taxon>
        <taxon>Saccharomycetes</taxon>
        <taxon>Saccharomycetales</taxon>
        <taxon>Saccharomycetaceae</taxon>
        <taxon>Kluyveromyces</taxon>
    </lineage>
</organism>